<comment type="caution">
    <text evidence="1">The sequence shown here is derived from an EMBL/GenBank/DDBJ whole genome shotgun (WGS) entry which is preliminary data.</text>
</comment>
<gene>
    <name evidence="1" type="ORF">EXM69_19985</name>
</gene>
<name>A0A846IB59_CLOBO</name>
<protein>
    <submittedName>
        <fullName evidence="1">Uncharacterized protein</fullName>
    </submittedName>
</protein>
<dbReference type="Proteomes" id="UP000473887">
    <property type="component" value="Unassembled WGS sequence"/>
</dbReference>
<reference evidence="1 2" key="1">
    <citation type="submission" date="2019-02" db="EMBL/GenBank/DDBJ databases">
        <title>Genome sequencing of Clostridium botulinum clinical isolates.</title>
        <authorList>
            <person name="Brunt J."/>
            <person name="Van Vliet A.H.M."/>
            <person name="Stringer S.C."/>
            <person name="Grant K.A."/>
            <person name="Carter A.C."/>
            <person name="Peck M.W."/>
        </authorList>
    </citation>
    <scope>NUCLEOTIDE SEQUENCE [LARGE SCALE GENOMIC DNA]</scope>
    <source>
        <strain evidence="1 2">H142660711</strain>
    </source>
</reference>
<dbReference type="EMBL" id="SGKC01000075">
    <property type="protein sequence ID" value="NEZ94156.1"/>
    <property type="molecule type" value="Genomic_DNA"/>
</dbReference>
<dbReference type="RefSeq" id="WP_003397812.1">
    <property type="nucleotide sequence ID" value="NZ_CP013687.1"/>
</dbReference>
<dbReference type="AlphaFoldDB" id="A0A846IB59"/>
<evidence type="ECO:0000313" key="2">
    <source>
        <dbReference type="Proteomes" id="UP000473887"/>
    </source>
</evidence>
<proteinExistence type="predicted"/>
<dbReference type="Pfam" id="PF20563">
    <property type="entry name" value="DUF6773"/>
    <property type="match status" value="1"/>
</dbReference>
<organism evidence="1 2">
    <name type="scientific">Clostridium botulinum</name>
    <dbReference type="NCBI Taxonomy" id="1491"/>
    <lineage>
        <taxon>Bacteria</taxon>
        <taxon>Bacillati</taxon>
        <taxon>Bacillota</taxon>
        <taxon>Clostridia</taxon>
        <taxon>Eubacteriales</taxon>
        <taxon>Clostridiaceae</taxon>
        <taxon>Clostridium</taxon>
    </lineage>
</organism>
<dbReference type="InterPro" id="IPR046664">
    <property type="entry name" value="DUF6773"/>
</dbReference>
<evidence type="ECO:0000313" key="1">
    <source>
        <dbReference type="EMBL" id="NEZ94156.1"/>
    </source>
</evidence>
<accession>A0A846IB59</accession>
<sequence>MKLFSNNGDERTQSQLQKYGYQTVILILILLISDVIVKIILNKGFQEYKSSFFIFIIGLYYFGMKIILGKIVVEPREKGKVLIKKRFISSGLGVVIVTIFNIISKESIRYIIFNGLVWFVLLYILTILISKIGNQNTK</sequence>